<accession>A0A644WIF3</accession>
<evidence type="ECO:0000256" key="3">
    <source>
        <dbReference type="ARBA" id="ARBA00022679"/>
    </source>
</evidence>
<keyword evidence="2 6" id="KW-0489">Methyltransferase</keyword>
<dbReference type="SUPFAM" id="SSF55315">
    <property type="entry name" value="L30e-like"/>
    <property type="match status" value="1"/>
</dbReference>
<dbReference type="Gene3D" id="3.30.1330.30">
    <property type="match status" value="1"/>
</dbReference>
<comment type="caution">
    <text evidence="6">The sequence shown here is derived from an EMBL/GenBank/DDBJ whole genome shotgun (WGS) entry which is preliminary data.</text>
</comment>
<proteinExistence type="inferred from homology"/>
<dbReference type="InterPro" id="IPR051259">
    <property type="entry name" value="rRNA_Methyltransferase"/>
</dbReference>
<dbReference type="InterPro" id="IPR029064">
    <property type="entry name" value="Ribosomal_eL30-like_sf"/>
</dbReference>
<dbReference type="CDD" id="cd18109">
    <property type="entry name" value="SpoU-like_RNA-MTase"/>
    <property type="match status" value="1"/>
</dbReference>
<dbReference type="PANTHER" id="PTHR43191">
    <property type="entry name" value="RRNA METHYLTRANSFERASE 3"/>
    <property type="match status" value="1"/>
</dbReference>
<dbReference type="Pfam" id="PF00588">
    <property type="entry name" value="SpoU_methylase"/>
    <property type="match status" value="1"/>
</dbReference>
<keyword evidence="3 6" id="KW-0808">Transferase</keyword>
<name>A0A644WIF3_9ZZZZ</name>
<reference evidence="6" key="1">
    <citation type="submission" date="2019-08" db="EMBL/GenBank/DDBJ databases">
        <authorList>
            <person name="Kucharzyk K."/>
            <person name="Murdoch R.W."/>
            <person name="Higgins S."/>
            <person name="Loffler F."/>
        </authorList>
    </citation>
    <scope>NUCLEOTIDE SEQUENCE</scope>
</reference>
<dbReference type="EMBL" id="VSSQ01000843">
    <property type="protein sequence ID" value="MPM02074.1"/>
    <property type="molecule type" value="Genomic_DNA"/>
</dbReference>
<dbReference type="InterPro" id="IPR001537">
    <property type="entry name" value="SpoU_MeTrfase"/>
</dbReference>
<dbReference type="Gene3D" id="3.40.1280.10">
    <property type="match status" value="1"/>
</dbReference>
<evidence type="ECO:0000313" key="6">
    <source>
        <dbReference type="EMBL" id="MPM02074.1"/>
    </source>
</evidence>
<dbReference type="InterPro" id="IPR053888">
    <property type="entry name" value="MRM3-like_sub_bind"/>
</dbReference>
<evidence type="ECO:0000259" key="5">
    <source>
        <dbReference type="Pfam" id="PF22435"/>
    </source>
</evidence>
<gene>
    <name evidence="6" type="primary">rlmB_15</name>
    <name evidence="6" type="ORF">SDC9_48319</name>
</gene>
<dbReference type="InterPro" id="IPR029028">
    <property type="entry name" value="Alpha/beta_knot_MTases"/>
</dbReference>
<sequence length="248" mass="27327">MPTASEIKLFRSLKDKSARTEHGLFAAETPKVVADLIAGGMQAEILYVLHESVSVWQKRFPGIKVESVSDKELERLSFLKQAHEVSAVFRIPEQKKFEQQNVTLILDNIGDPGNMGTILRTAHWFGIGNIICTENSVDVYNPKVVQSTMGSLAHVNVLYCGKDEISSLLDKNTTVCGTYMEGQSLYAAEFQLPVAFIIGSEARGIETLESLVQRRISIPARHNENHPESLNASVAAAIIMSVVSKINE</sequence>
<dbReference type="Pfam" id="PF22435">
    <property type="entry name" value="MRM3-like_sub_bind"/>
    <property type="match status" value="1"/>
</dbReference>
<dbReference type="PANTHER" id="PTHR43191:SF2">
    <property type="entry name" value="RRNA METHYLTRANSFERASE 3, MITOCHONDRIAL"/>
    <property type="match status" value="1"/>
</dbReference>
<dbReference type="EC" id="2.1.1.185" evidence="6"/>
<protein>
    <submittedName>
        <fullName evidence="6">23S rRNA (Guanosine-2'-O-)-methyltransferase RlmB</fullName>
        <ecNumber evidence="6">2.1.1.185</ecNumber>
    </submittedName>
</protein>
<dbReference type="GO" id="GO:0032259">
    <property type="term" value="P:methylation"/>
    <property type="evidence" value="ECO:0007669"/>
    <property type="project" value="UniProtKB-KW"/>
</dbReference>
<dbReference type="AlphaFoldDB" id="A0A644WIF3"/>
<evidence type="ECO:0000256" key="1">
    <source>
        <dbReference type="ARBA" id="ARBA00007228"/>
    </source>
</evidence>
<dbReference type="GO" id="GO:0006396">
    <property type="term" value="P:RNA processing"/>
    <property type="evidence" value="ECO:0007669"/>
    <property type="project" value="InterPro"/>
</dbReference>
<feature type="domain" description="tRNA/rRNA methyltransferase SpoU type" evidence="4">
    <location>
        <begin position="102"/>
        <end position="240"/>
    </location>
</feature>
<organism evidence="6">
    <name type="scientific">bioreactor metagenome</name>
    <dbReference type="NCBI Taxonomy" id="1076179"/>
    <lineage>
        <taxon>unclassified sequences</taxon>
        <taxon>metagenomes</taxon>
        <taxon>ecological metagenomes</taxon>
    </lineage>
</organism>
<dbReference type="GO" id="GO:0008173">
    <property type="term" value="F:RNA methyltransferase activity"/>
    <property type="evidence" value="ECO:0007669"/>
    <property type="project" value="InterPro"/>
</dbReference>
<evidence type="ECO:0000259" key="4">
    <source>
        <dbReference type="Pfam" id="PF00588"/>
    </source>
</evidence>
<comment type="similarity">
    <text evidence="1">Belongs to the class IV-like SAM-binding methyltransferase superfamily. RNA methyltransferase TrmH family.</text>
</comment>
<feature type="domain" description="MRM3-like substrate binding" evidence="5">
    <location>
        <begin position="6"/>
        <end position="86"/>
    </location>
</feature>
<dbReference type="SUPFAM" id="SSF75217">
    <property type="entry name" value="alpha/beta knot"/>
    <property type="match status" value="1"/>
</dbReference>
<dbReference type="InterPro" id="IPR029026">
    <property type="entry name" value="tRNA_m1G_MTases_N"/>
</dbReference>
<evidence type="ECO:0000256" key="2">
    <source>
        <dbReference type="ARBA" id="ARBA00022603"/>
    </source>
</evidence>
<dbReference type="GO" id="GO:0003723">
    <property type="term" value="F:RNA binding"/>
    <property type="evidence" value="ECO:0007669"/>
    <property type="project" value="InterPro"/>
</dbReference>